<proteinExistence type="predicted"/>
<name>A0ABW3P1B2_9SPHN</name>
<dbReference type="EMBL" id="JBHTLS010000119">
    <property type="protein sequence ID" value="MFD1105099.1"/>
    <property type="molecule type" value="Genomic_DNA"/>
</dbReference>
<evidence type="ECO:0000313" key="1">
    <source>
        <dbReference type="EMBL" id="MFD1105099.1"/>
    </source>
</evidence>
<reference evidence="2" key="1">
    <citation type="journal article" date="2019" name="Int. J. Syst. Evol. Microbiol.">
        <title>The Global Catalogue of Microorganisms (GCM) 10K type strain sequencing project: providing services to taxonomists for standard genome sequencing and annotation.</title>
        <authorList>
            <consortium name="The Broad Institute Genomics Platform"/>
            <consortium name="The Broad Institute Genome Sequencing Center for Infectious Disease"/>
            <person name="Wu L."/>
            <person name="Ma J."/>
        </authorList>
    </citation>
    <scope>NUCLEOTIDE SEQUENCE [LARGE SCALE GENOMIC DNA]</scope>
    <source>
        <strain evidence="2">CCUG 54329</strain>
    </source>
</reference>
<dbReference type="RefSeq" id="WP_380910640.1">
    <property type="nucleotide sequence ID" value="NZ_JBHTLS010000119.1"/>
</dbReference>
<protein>
    <submittedName>
        <fullName evidence="1">Uncharacterized protein</fullName>
    </submittedName>
</protein>
<comment type="caution">
    <text evidence="1">The sequence shown here is derived from an EMBL/GenBank/DDBJ whole genome shotgun (WGS) entry which is preliminary data.</text>
</comment>
<gene>
    <name evidence="1" type="ORF">ACFQ24_09470</name>
</gene>
<accession>A0ABW3P1B2</accession>
<evidence type="ECO:0000313" key="2">
    <source>
        <dbReference type="Proteomes" id="UP001597203"/>
    </source>
</evidence>
<dbReference type="Proteomes" id="UP001597203">
    <property type="component" value="Unassembled WGS sequence"/>
</dbReference>
<keyword evidence="2" id="KW-1185">Reference proteome</keyword>
<organism evidence="1 2">
    <name type="scientific">Sphingobium olei</name>
    <dbReference type="NCBI Taxonomy" id="420955"/>
    <lineage>
        <taxon>Bacteria</taxon>
        <taxon>Pseudomonadati</taxon>
        <taxon>Pseudomonadota</taxon>
        <taxon>Alphaproteobacteria</taxon>
        <taxon>Sphingomonadales</taxon>
        <taxon>Sphingomonadaceae</taxon>
        <taxon>Sphingobium</taxon>
    </lineage>
</organism>
<sequence>MDLSFLRGGGLKPAATLPLGRVRVPVWPFLRAATAAAQAASPTAQAVAGVLRGQDRESDWIQELAHVFAPDSSGRIEAVRLAGSFNPLIANRLIGGKEDEGGVYRGALADVQG</sequence>